<feature type="compositionally biased region" description="Basic and acidic residues" evidence="2">
    <location>
        <begin position="298"/>
        <end position="308"/>
    </location>
</feature>
<dbReference type="Proteomes" id="UP000051494">
    <property type="component" value="Unassembled WGS sequence"/>
</dbReference>
<dbReference type="EMBL" id="LKHV01000003">
    <property type="protein sequence ID" value="KRG19336.1"/>
    <property type="molecule type" value="Genomic_DNA"/>
</dbReference>
<evidence type="ECO:0000256" key="1">
    <source>
        <dbReference type="SAM" id="Coils"/>
    </source>
</evidence>
<organism evidence="3">
    <name type="scientific">Candidatus Berkiella cookevillensis</name>
    <dbReference type="NCBI Taxonomy" id="437022"/>
    <lineage>
        <taxon>Bacteria</taxon>
        <taxon>Pseudomonadati</taxon>
        <taxon>Pseudomonadota</taxon>
        <taxon>Gammaproteobacteria</taxon>
        <taxon>Candidatus Berkiellales</taxon>
        <taxon>Candidatus Berkiellaceae</taxon>
        <taxon>Candidatus Berkiella</taxon>
    </lineage>
</organism>
<accession>A0A0Q9YTM1</accession>
<dbReference type="EMBL" id="LKHV02000001">
    <property type="protein sequence ID" value="MCS5708950.1"/>
    <property type="molecule type" value="Genomic_DNA"/>
</dbReference>
<reference evidence="4" key="2">
    <citation type="journal article" date="2016" name="Genome Announc.">
        <title>Draft Genome Sequences of Two Novel Amoeba-Resistant Intranuclear Bacteria, 'Candidatus Berkiella cookevillensis' and 'Candidatus Berkiella aquae'.</title>
        <authorList>
            <person name="Mehari Y.T."/>
            <person name="Arivett B.A."/>
            <person name="Farone A.L."/>
            <person name="Gunderson J.H."/>
            <person name="Farone M.B."/>
        </authorList>
    </citation>
    <scope>NUCLEOTIDE SEQUENCE</scope>
    <source>
        <strain evidence="4">CC99</strain>
    </source>
</reference>
<name>A0A0Q9YTM1_9GAMM</name>
<reference evidence="4" key="3">
    <citation type="submission" date="2021-06" db="EMBL/GenBank/DDBJ databases">
        <title>Genomic Description and Analysis of Intracellular Bacteria, Candidatus Berkiella cookevillensis and Candidatus Berkiella aquae.</title>
        <authorList>
            <person name="Kidane D.T."/>
            <person name="Mehari Y.T."/>
            <person name="Rice F.C."/>
            <person name="Arivett B.A."/>
            <person name="Farone A.L."/>
            <person name="Berk S.G."/>
            <person name="Farone M.B."/>
        </authorList>
    </citation>
    <scope>NUCLEOTIDE SEQUENCE</scope>
    <source>
        <strain evidence="4">CC99</strain>
    </source>
</reference>
<dbReference type="RefSeq" id="WP_057623992.1">
    <property type="nucleotide sequence ID" value="NZ_LKHV02000001.1"/>
</dbReference>
<feature type="coiled-coil region" evidence="1">
    <location>
        <begin position="149"/>
        <end position="257"/>
    </location>
</feature>
<protein>
    <submittedName>
        <fullName evidence="3">Uncharacterized protein</fullName>
    </submittedName>
</protein>
<sequence>MLNSFKLIDTRLQQTTSNQMPPRHMIDSFRVETPYLQTEPMIPSNTTSRHIGVAHPIYSQEHTHAIRASTPHQQQHSTPPMSQNTMLPFSLPSIGEIQSTLETANILLSLLTDFEQTKQINADLKARLGHSEYSQRLYHQQNQILISDKQSLYASLQEEKNKNTTLQEENKNLFQGIKHVSSLNNKLSHEKRQLTEENETHRETINQQMLQMRMLQANNEILTLNAKEQEKQNEDRIKNLEMQLAAAQEEILKLKNASAQQSAVTSPVSDIEEVVPILVFMKKSAPQNIESLKERFLSYQQPKDEQPKENTQGMRPNF</sequence>
<comment type="caution">
    <text evidence="3">The sequence shown here is derived from an EMBL/GenBank/DDBJ whole genome shotgun (WGS) entry which is preliminary data.</text>
</comment>
<dbReference type="STRING" id="437022.CC99x_00865"/>
<evidence type="ECO:0000256" key="2">
    <source>
        <dbReference type="SAM" id="MobiDB-lite"/>
    </source>
</evidence>
<keyword evidence="1" id="KW-0175">Coiled coil</keyword>
<evidence type="ECO:0000313" key="3">
    <source>
        <dbReference type="EMBL" id="KRG19336.1"/>
    </source>
</evidence>
<reference evidence="3" key="1">
    <citation type="submission" date="2015-09" db="EMBL/GenBank/DDBJ databases">
        <title>Draft Genome Sequences of Two Novel Amoeba-resistant Intranuclear Bacteria, Candidatus Berkiella cookevillensis and Candidatus Berkiella aquae.</title>
        <authorList>
            <person name="Mehari Y.T."/>
            <person name="Arivett B.A."/>
            <person name="Farone A.L."/>
            <person name="Gunderson J.H."/>
            <person name="Farone M.B."/>
        </authorList>
    </citation>
    <scope>NUCLEOTIDE SEQUENCE [LARGE SCALE GENOMIC DNA]</scope>
    <source>
        <strain evidence="3">CC99</strain>
    </source>
</reference>
<gene>
    <name evidence="4" type="ORF">CC99x_008555</name>
    <name evidence="3" type="ORF">CC99x_00865</name>
</gene>
<keyword evidence="5" id="KW-1185">Reference proteome</keyword>
<feature type="region of interest" description="Disordered" evidence="2">
    <location>
        <begin position="298"/>
        <end position="318"/>
    </location>
</feature>
<evidence type="ECO:0000313" key="5">
    <source>
        <dbReference type="Proteomes" id="UP000051494"/>
    </source>
</evidence>
<evidence type="ECO:0000313" key="4">
    <source>
        <dbReference type="EMBL" id="MCS5708950.1"/>
    </source>
</evidence>
<feature type="compositionally biased region" description="Polar residues" evidence="2">
    <location>
        <begin position="309"/>
        <end position="318"/>
    </location>
</feature>
<dbReference type="AlphaFoldDB" id="A0A0Q9YTM1"/>
<proteinExistence type="predicted"/>